<dbReference type="Proteomes" id="UP000190774">
    <property type="component" value="Unassembled WGS sequence"/>
</dbReference>
<reference evidence="3" key="1">
    <citation type="submission" date="2017-02" db="EMBL/GenBank/DDBJ databases">
        <authorList>
            <person name="Varghese N."/>
            <person name="Submissions S."/>
        </authorList>
    </citation>
    <scope>NUCLEOTIDE SEQUENCE [LARGE SCALE GENOMIC DNA]</scope>
    <source>
        <strain evidence="3">ATCC 700200</strain>
    </source>
</reference>
<dbReference type="RefSeq" id="WP_078812065.1">
    <property type="nucleotide sequence ID" value="NZ_FUYE01000002.1"/>
</dbReference>
<keyword evidence="3" id="KW-1185">Reference proteome</keyword>
<proteinExistence type="predicted"/>
<name>A0A1T4WXN8_9BACT</name>
<organism evidence="2 3">
    <name type="scientific">Prosthecobacter debontii</name>
    <dbReference type="NCBI Taxonomy" id="48467"/>
    <lineage>
        <taxon>Bacteria</taxon>
        <taxon>Pseudomonadati</taxon>
        <taxon>Verrucomicrobiota</taxon>
        <taxon>Verrucomicrobiia</taxon>
        <taxon>Verrucomicrobiales</taxon>
        <taxon>Verrucomicrobiaceae</taxon>
        <taxon>Prosthecobacter</taxon>
    </lineage>
</organism>
<evidence type="ECO:0000313" key="2">
    <source>
        <dbReference type="EMBL" id="SKA82143.1"/>
    </source>
</evidence>
<dbReference type="EMBL" id="FUYE01000002">
    <property type="protein sequence ID" value="SKA82143.1"/>
    <property type="molecule type" value="Genomic_DNA"/>
</dbReference>
<evidence type="ECO:0000313" key="3">
    <source>
        <dbReference type="Proteomes" id="UP000190774"/>
    </source>
</evidence>
<gene>
    <name evidence="2" type="ORF">SAMN02745166_00869</name>
</gene>
<feature type="transmembrane region" description="Helical" evidence="1">
    <location>
        <begin position="112"/>
        <end position="132"/>
    </location>
</feature>
<sequence>MSLQSHWNQLKNGRPGKRFENFYQTRQKDRCDGDTWRRVLYVTLGIALTLVGIIMLGMPGPGLLVVAFGLALVASEFLFMARLLDRAEVLIRGSVQALKQWWHNCLPYQRSLGVMAVVILLIGMVGCAYKLWV</sequence>
<dbReference type="InterPro" id="IPR019099">
    <property type="entry name" value="Uncharacterised_PGPGW_TM"/>
</dbReference>
<dbReference type="STRING" id="48467.SAMN02745166_00869"/>
<dbReference type="Pfam" id="PF09656">
    <property type="entry name" value="PGPGW"/>
    <property type="match status" value="1"/>
</dbReference>
<feature type="transmembrane region" description="Helical" evidence="1">
    <location>
        <begin position="39"/>
        <end position="58"/>
    </location>
</feature>
<protein>
    <submittedName>
        <fullName evidence="2">TIGR02611 family protein</fullName>
    </submittedName>
</protein>
<accession>A0A1T4WXN8</accession>
<keyword evidence="1" id="KW-0472">Membrane</keyword>
<dbReference type="OrthoDB" id="195705at2"/>
<keyword evidence="1" id="KW-1133">Transmembrane helix</keyword>
<evidence type="ECO:0000256" key="1">
    <source>
        <dbReference type="SAM" id="Phobius"/>
    </source>
</evidence>
<dbReference type="AlphaFoldDB" id="A0A1T4WXN8"/>
<keyword evidence="1" id="KW-0812">Transmembrane</keyword>
<feature type="transmembrane region" description="Helical" evidence="1">
    <location>
        <begin position="64"/>
        <end position="84"/>
    </location>
</feature>